<organism evidence="3 4">
    <name type="scientific">Mucilaginibacter dorajii</name>
    <dbReference type="NCBI Taxonomy" id="692994"/>
    <lineage>
        <taxon>Bacteria</taxon>
        <taxon>Pseudomonadati</taxon>
        <taxon>Bacteroidota</taxon>
        <taxon>Sphingobacteriia</taxon>
        <taxon>Sphingobacteriales</taxon>
        <taxon>Sphingobacteriaceae</taxon>
        <taxon>Mucilaginibacter</taxon>
    </lineage>
</organism>
<evidence type="ECO:0000313" key="3">
    <source>
        <dbReference type="EMBL" id="GAA3966154.1"/>
    </source>
</evidence>
<comment type="caution">
    <text evidence="3">The sequence shown here is derived from an EMBL/GenBank/DDBJ whole genome shotgun (WGS) entry which is preliminary data.</text>
</comment>
<feature type="domain" description="NAD(P)-binding" evidence="2">
    <location>
        <begin position="4"/>
        <end position="305"/>
    </location>
</feature>
<protein>
    <submittedName>
        <fullName evidence="3">GDP-mannose 4,6-dehydratase</fullName>
    </submittedName>
</protein>
<dbReference type="SUPFAM" id="SSF51735">
    <property type="entry name" value="NAD(P)-binding Rossmann-fold domains"/>
    <property type="match status" value="1"/>
</dbReference>
<gene>
    <name evidence="3" type="ORF">GCM10022210_13330</name>
</gene>
<evidence type="ECO:0000259" key="2">
    <source>
        <dbReference type="Pfam" id="PF16363"/>
    </source>
</evidence>
<dbReference type="Gene3D" id="3.40.50.720">
    <property type="entry name" value="NAD(P)-binding Rossmann-like Domain"/>
    <property type="match status" value="1"/>
</dbReference>
<evidence type="ECO:0000256" key="1">
    <source>
        <dbReference type="ARBA" id="ARBA00023027"/>
    </source>
</evidence>
<dbReference type="InterPro" id="IPR016040">
    <property type="entry name" value="NAD(P)-bd_dom"/>
</dbReference>
<dbReference type="PANTHER" id="PTHR43574">
    <property type="entry name" value="EPIMERASE-RELATED"/>
    <property type="match status" value="1"/>
</dbReference>
<proteinExistence type="predicted"/>
<dbReference type="EMBL" id="BAAAZC010000009">
    <property type="protein sequence ID" value="GAA3966154.1"/>
    <property type="molecule type" value="Genomic_DNA"/>
</dbReference>
<name>A0ABP7PJU6_9SPHI</name>
<evidence type="ECO:0000313" key="4">
    <source>
        <dbReference type="Proteomes" id="UP001500742"/>
    </source>
</evidence>
<dbReference type="RefSeq" id="WP_259088736.1">
    <property type="nucleotide sequence ID" value="NZ_BAAAZC010000009.1"/>
</dbReference>
<dbReference type="PRINTS" id="PR01713">
    <property type="entry name" value="NUCEPIMERASE"/>
</dbReference>
<dbReference type="Pfam" id="PF16363">
    <property type="entry name" value="GDP_Man_Dehyd"/>
    <property type="match status" value="1"/>
</dbReference>
<sequence length="321" mass="36287">MKILVTGIAGFIGSHTGERLIKEGHHVVGIDNFDPFYSKTFKEFNIEGLKASSSFSFYETDIRDKQSLKNIFSEHNIDAVVHLAAKAGVRPSIENIEDYYDVNINGSIALLEAMRASNVKKIAFASSSSVYGNNEKVPFSESDVVDNPISPYAATKKSCELLSHVYSHLYDFDITCLRFFTVFGPRQRPDLAIHKFTRFIDQGKPIPFYGDGSTSRDYTYVADIVDGIMCALNNLDGYRIYNLGESRVIKLNELVLAIEKALGKKAVIDRKPFQPGDVEKTYANITKAKTEIGYNPTYNFQEGIQLFVDWYNQHKEYLYNN</sequence>
<accession>A0ABP7PJU6</accession>
<keyword evidence="1" id="KW-0520">NAD</keyword>
<reference evidence="4" key="1">
    <citation type="journal article" date="2019" name="Int. J. Syst. Evol. Microbiol.">
        <title>The Global Catalogue of Microorganisms (GCM) 10K type strain sequencing project: providing services to taxonomists for standard genome sequencing and annotation.</title>
        <authorList>
            <consortium name="The Broad Institute Genomics Platform"/>
            <consortium name="The Broad Institute Genome Sequencing Center for Infectious Disease"/>
            <person name="Wu L."/>
            <person name="Ma J."/>
        </authorList>
    </citation>
    <scope>NUCLEOTIDE SEQUENCE [LARGE SCALE GENOMIC DNA]</scope>
    <source>
        <strain evidence="4">JCM 16601</strain>
    </source>
</reference>
<dbReference type="InterPro" id="IPR036291">
    <property type="entry name" value="NAD(P)-bd_dom_sf"/>
</dbReference>
<dbReference type="Proteomes" id="UP001500742">
    <property type="component" value="Unassembled WGS sequence"/>
</dbReference>
<keyword evidence="4" id="KW-1185">Reference proteome</keyword>